<gene>
    <name evidence="3" type="ORF">D9613_006739</name>
</gene>
<dbReference type="AlphaFoldDB" id="A0A8H4QHD0"/>
<proteinExistence type="inferred from homology"/>
<dbReference type="SUPFAM" id="SSF53067">
    <property type="entry name" value="Actin-like ATPase domain"/>
    <property type="match status" value="2"/>
</dbReference>
<dbReference type="Gene3D" id="3.30.420.40">
    <property type="match status" value="3"/>
</dbReference>
<evidence type="ECO:0000313" key="4">
    <source>
        <dbReference type="Proteomes" id="UP000521872"/>
    </source>
</evidence>
<dbReference type="Proteomes" id="UP000521872">
    <property type="component" value="Unassembled WGS sequence"/>
</dbReference>
<dbReference type="Pfam" id="PF00022">
    <property type="entry name" value="Actin"/>
    <property type="match status" value="1"/>
</dbReference>
<dbReference type="CDD" id="cd10208">
    <property type="entry name" value="ASKHA_NBD_ScArp9-like"/>
    <property type="match status" value="1"/>
</dbReference>
<dbReference type="InterPro" id="IPR004000">
    <property type="entry name" value="Actin"/>
</dbReference>
<comment type="caution">
    <text evidence="3">The sequence shown here is derived from an EMBL/GenBank/DDBJ whole genome shotgun (WGS) entry which is preliminary data.</text>
</comment>
<dbReference type="EMBL" id="JAACJL010000058">
    <property type="protein sequence ID" value="KAF4610974.1"/>
    <property type="molecule type" value="Genomic_DNA"/>
</dbReference>
<name>A0A8H4QHD0_9AGAR</name>
<keyword evidence="4" id="KW-1185">Reference proteome</keyword>
<accession>A0A8H4QHD0</accession>
<evidence type="ECO:0008006" key="5">
    <source>
        <dbReference type="Google" id="ProtNLM"/>
    </source>
</evidence>
<dbReference type="PANTHER" id="PTHR11937">
    <property type="entry name" value="ACTIN"/>
    <property type="match status" value="1"/>
</dbReference>
<dbReference type="SMART" id="SM00268">
    <property type="entry name" value="ACTIN"/>
    <property type="match status" value="1"/>
</dbReference>
<dbReference type="Gene3D" id="3.90.640.60">
    <property type="match status" value="1"/>
</dbReference>
<sequence length="508" mass="55825">MSIRDANVIILEVSKTTVKAGLGLHELLKTPTIEIPARVGLRRNALPDSTSSDSLTVNNNGLEEPAASTSRATSAFPQTTVATATVKDYLVGSHLDEALANGQDLIISWPFADGGVSDWTQAEAIWKYILFTRLQRRRVQNESPVLFSFPSGASRDTYERICQVFFERFNVAGFAILERPMAQLYAANSLSGVVVDIGEESTDITPIYDGFIVNHTRTKVPLGMRHCTAYVASLLRANQFVMNALSPPENPLSPESLHTALVELVQQLWKEDHIKIPSDGETAAPEDEGVMDIAAIVVAGKEKAVIENNLKKKNAQNKPTEADKKREREIEAMDLITVQFREHSLTIGKERHRFCEPLFDPTLLNGVYGADTAADDDYPLLPLQDAVGFAVSNLDQDQRPYVWQGIFVTGDITRHIRGIGVALQSRLASFVSNTDIVNEVQPRSMRVLNVPEYFAEYRETGNGYAAFLGSSITAKLIFNDSNGSSFVSKADYTAKGPHAIIETAPSLL</sequence>
<evidence type="ECO:0000313" key="3">
    <source>
        <dbReference type="EMBL" id="KAF4610974.1"/>
    </source>
</evidence>
<evidence type="ECO:0000256" key="2">
    <source>
        <dbReference type="SAM" id="MobiDB-lite"/>
    </source>
</evidence>
<dbReference type="InterPro" id="IPR043129">
    <property type="entry name" value="ATPase_NBD"/>
</dbReference>
<feature type="region of interest" description="Disordered" evidence="2">
    <location>
        <begin position="48"/>
        <end position="74"/>
    </location>
</feature>
<comment type="similarity">
    <text evidence="1">Belongs to the actin family.</text>
</comment>
<protein>
    <recommendedName>
        <fullName evidence="5">Actin-related protein</fullName>
    </recommendedName>
</protein>
<evidence type="ECO:0000256" key="1">
    <source>
        <dbReference type="RuleBase" id="RU000487"/>
    </source>
</evidence>
<reference evidence="3 4" key="1">
    <citation type="submission" date="2019-12" db="EMBL/GenBank/DDBJ databases">
        <authorList>
            <person name="Floudas D."/>
            <person name="Bentzer J."/>
            <person name="Ahren D."/>
            <person name="Johansson T."/>
            <person name="Persson P."/>
            <person name="Tunlid A."/>
        </authorList>
    </citation>
    <scope>NUCLEOTIDE SEQUENCE [LARGE SCALE GENOMIC DNA]</scope>
    <source>
        <strain evidence="3 4">CBS 102.39</strain>
    </source>
</reference>
<organism evidence="3 4">
    <name type="scientific">Agrocybe pediades</name>
    <dbReference type="NCBI Taxonomy" id="84607"/>
    <lineage>
        <taxon>Eukaryota</taxon>
        <taxon>Fungi</taxon>
        <taxon>Dikarya</taxon>
        <taxon>Basidiomycota</taxon>
        <taxon>Agaricomycotina</taxon>
        <taxon>Agaricomycetes</taxon>
        <taxon>Agaricomycetidae</taxon>
        <taxon>Agaricales</taxon>
        <taxon>Agaricineae</taxon>
        <taxon>Strophariaceae</taxon>
        <taxon>Agrocybe</taxon>
    </lineage>
</organism>